<dbReference type="SUPFAM" id="SSF49785">
    <property type="entry name" value="Galactose-binding domain-like"/>
    <property type="match status" value="1"/>
</dbReference>
<evidence type="ECO:0000256" key="3">
    <source>
        <dbReference type="ARBA" id="ARBA00022729"/>
    </source>
</evidence>
<dbReference type="FunFam" id="3.20.20.80:FF:000052">
    <property type="entry name" value="Putative alpha-L-fucosidase 1"/>
    <property type="match status" value="1"/>
</dbReference>
<dbReference type="Gene3D" id="2.60.120.260">
    <property type="entry name" value="Galactose-binding domain-like"/>
    <property type="match status" value="1"/>
</dbReference>
<evidence type="ECO:0000256" key="2">
    <source>
        <dbReference type="ARBA" id="ARBA00012662"/>
    </source>
</evidence>
<reference evidence="8" key="1">
    <citation type="submission" date="2015-07" db="EMBL/GenBank/DDBJ databases">
        <title>Genome sequencing of Sunxiuqinia dokdonensis strain SK.</title>
        <authorList>
            <person name="Ahn S."/>
            <person name="Kim B.-C."/>
        </authorList>
    </citation>
    <scope>NUCLEOTIDE SEQUENCE [LARGE SCALE GENOMIC DNA]</scope>
    <source>
        <strain evidence="8">SK</strain>
    </source>
</reference>
<dbReference type="GO" id="GO:0016139">
    <property type="term" value="P:glycoside catabolic process"/>
    <property type="evidence" value="ECO:0007669"/>
    <property type="project" value="TreeGrafter"/>
</dbReference>
<keyword evidence="3" id="KW-0732">Signal</keyword>
<dbReference type="Pfam" id="PF00754">
    <property type="entry name" value="F5_F8_type_C"/>
    <property type="match status" value="1"/>
</dbReference>
<comment type="similarity">
    <text evidence="1">Belongs to the glycosyl hydrolase 29 family.</text>
</comment>
<sequence>MTPKSVPTNISTTQLSAQSQSHFNNRLIFGFLFVTMLFSGCSQPTPPPPPEAVGPVPTERQLNWHQLEQYAFIHFTTNTFTDKEWGFGDESPTVFNPTNLDAEQWARTIQEAGLKGIILTCKHHDGFCLWPSEYTDHDIAASPYKNGEGNVVEEVYEACKKYDLKFGVYLSPWDRNHPEYGRPEYVEYYRNQLKELFHAYGPVFEMWFDGANGGDGYYGGANETRSIDGKTYYDWPTTLNMIREIEPEVIFFSDAGPDIRWCGNERGFVGETNWNTISIDTLYAGKPGITELLNRGSEDGTSWVPAEVDVSIRPGWFYHAHEDDKVRTPENLFKIYLESVGRGSNLLLNIPPDRRGLIHENDVASLQQWKAMLDEAFATNLAENAPVQASATRGKSEIYGPQNLTDSDPATYWATDDDQQTAELLIDLGQEQTVSYVLLQEYIQLGQRVKAFSIEARQEGEWKTIGEATTIGYKRIVPVDDIKTDQLRIRILDSKACPVLSNLEVY</sequence>
<dbReference type="GO" id="GO:0004560">
    <property type="term" value="F:alpha-L-fucosidase activity"/>
    <property type="evidence" value="ECO:0007669"/>
    <property type="project" value="InterPro"/>
</dbReference>
<dbReference type="GO" id="GO:0005764">
    <property type="term" value="C:lysosome"/>
    <property type="evidence" value="ECO:0007669"/>
    <property type="project" value="TreeGrafter"/>
</dbReference>
<evidence type="ECO:0000259" key="6">
    <source>
        <dbReference type="PROSITE" id="PS50022"/>
    </source>
</evidence>
<accession>A0A0L8V437</accession>
<dbReference type="PANTHER" id="PTHR10030">
    <property type="entry name" value="ALPHA-L-FUCOSIDASE"/>
    <property type="match status" value="1"/>
</dbReference>
<dbReference type="InterPro" id="IPR000421">
    <property type="entry name" value="FA58C"/>
</dbReference>
<proteinExistence type="inferred from homology"/>
<name>A0A0L8V437_9BACT</name>
<dbReference type="PANTHER" id="PTHR10030:SF37">
    <property type="entry name" value="ALPHA-L-FUCOSIDASE-RELATED"/>
    <property type="match status" value="1"/>
</dbReference>
<dbReference type="EC" id="3.2.1.51" evidence="2"/>
<dbReference type="Pfam" id="PF01120">
    <property type="entry name" value="Alpha_L_fucos"/>
    <property type="match status" value="1"/>
</dbReference>
<protein>
    <recommendedName>
        <fullName evidence="2">alpha-L-fucosidase</fullName>
        <ecNumber evidence="2">3.2.1.51</ecNumber>
    </recommendedName>
</protein>
<dbReference type="InterPro" id="IPR000933">
    <property type="entry name" value="Glyco_hydro_29"/>
</dbReference>
<keyword evidence="5" id="KW-0326">Glycosidase</keyword>
<dbReference type="PROSITE" id="PS50022">
    <property type="entry name" value="FA58C_3"/>
    <property type="match status" value="1"/>
</dbReference>
<dbReference type="GO" id="GO:0006004">
    <property type="term" value="P:fucose metabolic process"/>
    <property type="evidence" value="ECO:0007669"/>
    <property type="project" value="TreeGrafter"/>
</dbReference>
<dbReference type="Gene3D" id="3.20.20.80">
    <property type="entry name" value="Glycosidases"/>
    <property type="match status" value="1"/>
</dbReference>
<dbReference type="SMART" id="SM00812">
    <property type="entry name" value="Alpha_L_fucos"/>
    <property type="match status" value="1"/>
</dbReference>
<evidence type="ECO:0000256" key="4">
    <source>
        <dbReference type="ARBA" id="ARBA00022801"/>
    </source>
</evidence>
<evidence type="ECO:0000256" key="1">
    <source>
        <dbReference type="ARBA" id="ARBA00007951"/>
    </source>
</evidence>
<evidence type="ECO:0000313" key="8">
    <source>
        <dbReference type="Proteomes" id="UP000036958"/>
    </source>
</evidence>
<evidence type="ECO:0000313" key="7">
    <source>
        <dbReference type="EMBL" id="KOH43176.1"/>
    </source>
</evidence>
<dbReference type="InterPro" id="IPR017853">
    <property type="entry name" value="GH"/>
</dbReference>
<dbReference type="SUPFAM" id="SSF51445">
    <property type="entry name" value="(Trans)glycosidases"/>
    <property type="match status" value="1"/>
</dbReference>
<gene>
    <name evidence="7" type="ORF">NC99_40000</name>
</gene>
<evidence type="ECO:0000256" key="5">
    <source>
        <dbReference type="ARBA" id="ARBA00023295"/>
    </source>
</evidence>
<organism evidence="7 8">
    <name type="scientific">Sunxiuqinia dokdonensis</name>
    <dbReference type="NCBI Taxonomy" id="1409788"/>
    <lineage>
        <taxon>Bacteria</taxon>
        <taxon>Pseudomonadati</taxon>
        <taxon>Bacteroidota</taxon>
        <taxon>Bacteroidia</taxon>
        <taxon>Marinilabiliales</taxon>
        <taxon>Prolixibacteraceae</taxon>
        <taxon>Sunxiuqinia</taxon>
    </lineage>
</organism>
<dbReference type="PATRIC" id="fig|1409788.3.peg.4084"/>
<dbReference type="RefSeq" id="WP_204375052.1">
    <property type="nucleotide sequence ID" value="NZ_LGIA01000197.1"/>
</dbReference>
<dbReference type="InterPro" id="IPR057739">
    <property type="entry name" value="Glyco_hydro_29_N"/>
</dbReference>
<dbReference type="AlphaFoldDB" id="A0A0L8V437"/>
<feature type="domain" description="F5/8 type C" evidence="6">
    <location>
        <begin position="370"/>
        <end position="465"/>
    </location>
</feature>
<dbReference type="Proteomes" id="UP000036958">
    <property type="component" value="Unassembled WGS sequence"/>
</dbReference>
<comment type="caution">
    <text evidence="7">The sequence shown here is derived from an EMBL/GenBank/DDBJ whole genome shotgun (WGS) entry which is preliminary data.</text>
</comment>
<dbReference type="EMBL" id="LGIA01000197">
    <property type="protein sequence ID" value="KOH43176.1"/>
    <property type="molecule type" value="Genomic_DNA"/>
</dbReference>
<dbReference type="STRING" id="1409788.NC99_40000"/>
<dbReference type="InterPro" id="IPR008979">
    <property type="entry name" value="Galactose-bd-like_sf"/>
</dbReference>
<keyword evidence="8" id="KW-1185">Reference proteome</keyword>
<keyword evidence="4" id="KW-0378">Hydrolase</keyword>